<name>A0A246FFT2_9BACT</name>
<reference evidence="2 3" key="1">
    <citation type="submission" date="2017-06" db="EMBL/GenBank/DDBJ databases">
        <title>Hymenobacter amundsenii sp. nov. isolated from regoliths in Antarctica.</title>
        <authorList>
            <person name="Sedlacek I."/>
            <person name="Kralova S."/>
            <person name="Pantucek R."/>
            <person name="Svec P."/>
            <person name="Holochova P."/>
            <person name="Stankova E."/>
            <person name="Vrbovska V."/>
            <person name="Busse H.-J."/>
        </authorList>
    </citation>
    <scope>NUCLEOTIDE SEQUENCE [LARGE SCALE GENOMIC DNA]</scope>
    <source>
        <strain evidence="2 3">CCM 8682</strain>
    </source>
</reference>
<feature type="signal peptide" evidence="1">
    <location>
        <begin position="1"/>
        <end position="19"/>
    </location>
</feature>
<sequence>MKKLIFLLLLLCGTLAASAQYMPGKARKKYAFPRKDEESTYVLNVTKNTDEDAEVDACVTRVGYLPYADLLLQTNELKRINSWADTTYQRRLAQLPAGGQLTVTMYRRGAKNADPAYLGLVAKNKEGQELLNLPELAAGQGRFWNRDLYVSKRVIPFVKTETEQDIFLTINDVKTRQNFEYIIKAKQ</sequence>
<keyword evidence="1" id="KW-0732">Signal</keyword>
<dbReference type="RefSeq" id="WP_088466177.1">
    <property type="nucleotide sequence ID" value="NZ_NIRR01000075.1"/>
</dbReference>
<dbReference type="OrthoDB" id="875758at2"/>
<proteinExistence type="predicted"/>
<evidence type="ECO:0000256" key="1">
    <source>
        <dbReference type="SAM" id="SignalP"/>
    </source>
</evidence>
<dbReference type="AlphaFoldDB" id="A0A246FFT2"/>
<evidence type="ECO:0000313" key="2">
    <source>
        <dbReference type="EMBL" id="OWP61378.1"/>
    </source>
</evidence>
<protein>
    <submittedName>
        <fullName evidence="2">Uncharacterized protein</fullName>
    </submittedName>
</protein>
<comment type="caution">
    <text evidence="2">The sequence shown here is derived from an EMBL/GenBank/DDBJ whole genome shotgun (WGS) entry which is preliminary data.</text>
</comment>
<dbReference type="EMBL" id="NIRR01000075">
    <property type="protein sequence ID" value="OWP61378.1"/>
    <property type="molecule type" value="Genomic_DNA"/>
</dbReference>
<accession>A0A246FFT2</accession>
<keyword evidence="3" id="KW-1185">Reference proteome</keyword>
<evidence type="ECO:0000313" key="3">
    <source>
        <dbReference type="Proteomes" id="UP000197277"/>
    </source>
</evidence>
<dbReference type="Proteomes" id="UP000197277">
    <property type="component" value="Unassembled WGS sequence"/>
</dbReference>
<gene>
    <name evidence="2" type="ORF">CDA63_19765</name>
</gene>
<organism evidence="2 3">
    <name type="scientific">Hymenobacter amundsenii</name>
    <dbReference type="NCBI Taxonomy" id="2006685"/>
    <lineage>
        <taxon>Bacteria</taxon>
        <taxon>Pseudomonadati</taxon>
        <taxon>Bacteroidota</taxon>
        <taxon>Cytophagia</taxon>
        <taxon>Cytophagales</taxon>
        <taxon>Hymenobacteraceae</taxon>
        <taxon>Hymenobacter</taxon>
    </lineage>
</organism>
<feature type="chain" id="PRO_5012828790" evidence="1">
    <location>
        <begin position="20"/>
        <end position="187"/>
    </location>
</feature>